<dbReference type="Gene3D" id="1.10.443.10">
    <property type="entry name" value="Intergrase catalytic core"/>
    <property type="match status" value="1"/>
</dbReference>
<keyword evidence="5" id="KW-1185">Reference proteome</keyword>
<evidence type="ECO:0000259" key="3">
    <source>
        <dbReference type="PROSITE" id="PS51898"/>
    </source>
</evidence>
<dbReference type="RefSeq" id="WP_321119421.1">
    <property type="nucleotide sequence ID" value="NZ_JAXFLL010000007.1"/>
</dbReference>
<evidence type="ECO:0000256" key="1">
    <source>
        <dbReference type="ARBA" id="ARBA00022908"/>
    </source>
</evidence>
<feature type="domain" description="Tyr recombinase" evidence="3">
    <location>
        <begin position="34"/>
        <end position="230"/>
    </location>
</feature>
<dbReference type="InterPro" id="IPR002104">
    <property type="entry name" value="Integrase_catalytic"/>
</dbReference>
<sequence>MRHLHSLFNFGMKKKLVPQTENPFSGLMLKLGKKPKKTLTEKQLSKIATVLNDEGRLPDILQPAWFMRCLIDMLKYTAIRRGQLLKLKIEHIDLDKKLLFIPSDINKTHNYHQIPLSKHLIPSLTYLIQELRKQGLNKEAQLFNLNRFSFYTRDCKRDMTDDQLSHVFKVLSKLVGFSVSPHRFRHTVATNLMKNPQNLYITKQLLGHSNISVTLEYIEYDAETLRSSVDNL</sequence>
<protein>
    <submittedName>
        <fullName evidence="4">Integrase</fullName>
    </submittedName>
</protein>
<reference evidence="4 5" key="1">
    <citation type="submission" date="2019-05" db="EMBL/GenBank/DDBJ databases">
        <authorList>
            <consortium name="Pathogen Informatics"/>
        </authorList>
    </citation>
    <scope>NUCLEOTIDE SEQUENCE [LARGE SCALE GENOMIC DNA]</scope>
    <source>
        <strain evidence="4 5">NM319</strain>
    </source>
</reference>
<organism evidence="4 5">
    <name type="scientific">Actinobacillus porcinus</name>
    <dbReference type="NCBI Taxonomy" id="51048"/>
    <lineage>
        <taxon>Bacteria</taxon>
        <taxon>Pseudomonadati</taxon>
        <taxon>Pseudomonadota</taxon>
        <taxon>Gammaproteobacteria</taxon>
        <taxon>Pasteurellales</taxon>
        <taxon>Pasteurellaceae</taxon>
        <taxon>Actinobacillus</taxon>
    </lineage>
</organism>
<evidence type="ECO:0000256" key="2">
    <source>
        <dbReference type="ARBA" id="ARBA00023172"/>
    </source>
</evidence>
<dbReference type="SUPFAM" id="SSF56349">
    <property type="entry name" value="DNA breaking-rejoining enzymes"/>
    <property type="match status" value="1"/>
</dbReference>
<comment type="caution">
    <text evidence="4">The sequence shown here is derived from an EMBL/GenBank/DDBJ whole genome shotgun (WGS) entry which is preliminary data.</text>
</comment>
<gene>
    <name evidence="4" type="primary">xerC_3</name>
    <name evidence="4" type="ORF">SAMEA1410922_01945</name>
</gene>
<dbReference type="EMBL" id="CABFKI010000015">
    <property type="protein sequence ID" value="VTU09331.1"/>
    <property type="molecule type" value="Genomic_DNA"/>
</dbReference>
<evidence type="ECO:0000313" key="5">
    <source>
        <dbReference type="Proteomes" id="UP000308167"/>
    </source>
</evidence>
<dbReference type="CDD" id="cd00397">
    <property type="entry name" value="DNA_BRE_C"/>
    <property type="match status" value="1"/>
</dbReference>
<evidence type="ECO:0000313" key="4">
    <source>
        <dbReference type="EMBL" id="VTU09331.1"/>
    </source>
</evidence>
<dbReference type="InterPro" id="IPR013762">
    <property type="entry name" value="Integrase-like_cat_sf"/>
</dbReference>
<keyword evidence="2" id="KW-0233">DNA recombination</keyword>
<dbReference type="PANTHER" id="PTHR30349">
    <property type="entry name" value="PHAGE INTEGRASE-RELATED"/>
    <property type="match status" value="1"/>
</dbReference>
<keyword evidence="1" id="KW-0229">DNA integration</keyword>
<accession>A0ABY6TN84</accession>
<dbReference type="Pfam" id="PF00589">
    <property type="entry name" value="Phage_integrase"/>
    <property type="match status" value="1"/>
</dbReference>
<dbReference type="InterPro" id="IPR050090">
    <property type="entry name" value="Tyrosine_recombinase_XerCD"/>
</dbReference>
<name>A0ABY6TN84_9PAST</name>
<proteinExistence type="predicted"/>
<dbReference type="InterPro" id="IPR011010">
    <property type="entry name" value="DNA_brk_join_enz"/>
</dbReference>
<dbReference type="Proteomes" id="UP000308167">
    <property type="component" value="Unassembled WGS sequence"/>
</dbReference>
<dbReference type="PANTHER" id="PTHR30349:SF94">
    <property type="entry name" value="INTEGRASE_RECOMBINASE HI_1414-RELATED"/>
    <property type="match status" value="1"/>
</dbReference>
<dbReference type="PROSITE" id="PS51898">
    <property type="entry name" value="TYR_RECOMBINASE"/>
    <property type="match status" value="1"/>
</dbReference>